<evidence type="ECO:0000256" key="8">
    <source>
        <dbReference type="ARBA" id="ARBA00023136"/>
    </source>
</evidence>
<sequence length="370" mass="42126">MTRYVDRTEIFREQVRELARVSPPNLKRVKGKGRQLGSDGDAKFMDNGFLKEAYAILAHITTLTDFLSGIRRPYLNVDSNASKYRGESSKIDLSASSSSWSNVRHLSNEERDQIDLEARLIISQCAERVSKLEKLEQTRIKKESNISNNLLKLLPARLTQSNGPSYSELITAHRSNITWYLTRRLADVGQSQKEMQEERVKRQLERARTLGSSAPPMGTRHPPTPLDSSSTSLSNSSYYHVPPPVISTTTPIDSDDSDGEIELTSSQIVQFEEENANILRAVEDMLESVQLAESRLLDISALQTELSEQLVRQTEVVDTLYDEAMTSQNEVERGNVQLRQARERARSSRKWILFFILMATFALLFLHWYD</sequence>
<feature type="transmembrane region" description="Helical" evidence="10">
    <location>
        <begin position="351"/>
        <end position="369"/>
    </location>
</feature>
<dbReference type="Proteomes" id="UP000886523">
    <property type="component" value="Unassembled WGS sequence"/>
</dbReference>
<evidence type="ECO:0000256" key="6">
    <source>
        <dbReference type="ARBA" id="ARBA00022989"/>
    </source>
</evidence>
<dbReference type="Pfam" id="PF05739">
    <property type="entry name" value="SNARE"/>
    <property type="match status" value="1"/>
</dbReference>
<keyword evidence="7" id="KW-0175">Coiled coil</keyword>
<feature type="domain" description="T-SNARE coiled-coil homology" evidence="11">
    <location>
        <begin position="274"/>
        <end position="341"/>
    </location>
</feature>
<keyword evidence="4 10" id="KW-0812">Transmembrane</keyword>
<comment type="subcellular location">
    <subcellularLocation>
        <location evidence="1">Membrane</location>
        <topology evidence="1">Single-pass type IV membrane protein</topology>
    </subcellularLocation>
</comment>
<comment type="caution">
    <text evidence="12">The sequence shown here is derived from an EMBL/GenBank/DDBJ whole genome shotgun (WGS) entry which is preliminary data.</text>
</comment>
<evidence type="ECO:0000256" key="10">
    <source>
        <dbReference type="SAM" id="Phobius"/>
    </source>
</evidence>
<name>A0A9P6AWH9_9AGAM</name>
<feature type="region of interest" description="Disordered" evidence="9">
    <location>
        <begin position="192"/>
        <end position="236"/>
    </location>
</feature>
<keyword evidence="5" id="KW-0653">Protein transport</keyword>
<proteinExistence type="inferred from homology"/>
<organism evidence="12 13">
    <name type="scientific">Hydnum rufescens UP504</name>
    <dbReference type="NCBI Taxonomy" id="1448309"/>
    <lineage>
        <taxon>Eukaryota</taxon>
        <taxon>Fungi</taxon>
        <taxon>Dikarya</taxon>
        <taxon>Basidiomycota</taxon>
        <taxon>Agaricomycotina</taxon>
        <taxon>Agaricomycetes</taxon>
        <taxon>Cantharellales</taxon>
        <taxon>Hydnaceae</taxon>
        <taxon>Hydnum</taxon>
    </lineage>
</organism>
<dbReference type="GO" id="GO:0015031">
    <property type="term" value="P:protein transport"/>
    <property type="evidence" value="ECO:0007669"/>
    <property type="project" value="UniProtKB-KW"/>
</dbReference>
<feature type="compositionally biased region" description="Basic and acidic residues" evidence="9">
    <location>
        <begin position="194"/>
        <end position="208"/>
    </location>
</feature>
<accession>A0A9P6AWH9</accession>
<evidence type="ECO:0000256" key="7">
    <source>
        <dbReference type="ARBA" id="ARBA00023054"/>
    </source>
</evidence>
<dbReference type="SMART" id="SM00397">
    <property type="entry name" value="t_SNARE"/>
    <property type="match status" value="1"/>
</dbReference>
<dbReference type="SUPFAM" id="SSF47661">
    <property type="entry name" value="t-snare proteins"/>
    <property type="match status" value="1"/>
</dbReference>
<evidence type="ECO:0000256" key="4">
    <source>
        <dbReference type="ARBA" id="ARBA00022692"/>
    </source>
</evidence>
<dbReference type="GO" id="GO:0031201">
    <property type="term" value="C:SNARE complex"/>
    <property type="evidence" value="ECO:0007669"/>
    <property type="project" value="TreeGrafter"/>
</dbReference>
<dbReference type="InterPro" id="IPR019529">
    <property type="entry name" value="Syntaxin-18_N"/>
</dbReference>
<comment type="similarity">
    <text evidence="2">Belongs to the syntaxin family.</text>
</comment>
<evidence type="ECO:0000256" key="9">
    <source>
        <dbReference type="SAM" id="MobiDB-lite"/>
    </source>
</evidence>
<dbReference type="EMBL" id="MU128974">
    <property type="protein sequence ID" value="KAF9513304.1"/>
    <property type="molecule type" value="Genomic_DNA"/>
</dbReference>
<dbReference type="OrthoDB" id="342981at2759"/>
<dbReference type="PANTHER" id="PTHR15959">
    <property type="entry name" value="SYNTAXIN-18"/>
    <property type="match status" value="1"/>
</dbReference>
<evidence type="ECO:0000256" key="1">
    <source>
        <dbReference type="ARBA" id="ARBA00004211"/>
    </source>
</evidence>
<dbReference type="PANTHER" id="PTHR15959:SF0">
    <property type="entry name" value="SYNTAXIN-18"/>
    <property type="match status" value="1"/>
</dbReference>
<dbReference type="InterPro" id="IPR000727">
    <property type="entry name" value="T_SNARE_dom"/>
</dbReference>
<reference evidence="12" key="1">
    <citation type="journal article" date="2020" name="Nat. Commun.">
        <title>Large-scale genome sequencing of mycorrhizal fungi provides insights into the early evolution of symbiotic traits.</title>
        <authorList>
            <person name="Miyauchi S."/>
            <person name="Kiss E."/>
            <person name="Kuo A."/>
            <person name="Drula E."/>
            <person name="Kohler A."/>
            <person name="Sanchez-Garcia M."/>
            <person name="Morin E."/>
            <person name="Andreopoulos B."/>
            <person name="Barry K.W."/>
            <person name="Bonito G."/>
            <person name="Buee M."/>
            <person name="Carver A."/>
            <person name="Chen C."/>
            <person name="Cichocki N."/>
            <person name="Clum A."/>
            <person name="Culley D."/>
            <person name="Crous P.W."/>
            <person name="Fauchery L."/>
            <person name="Girlanda M."/>
            <person name="Hayes R.D."/>
            <person name="Keri Z."/>
            <person name="LaButti K."/>
            <person name="Lipzen A."/>
            <person name="Lombard V."/>
            <person name="Magnuson J."/>
            <person name="Maillard F."/>
            <person name="Murat C."/>
            <person name="Nolan M."/>
            <person name="Ohm R.A."/>
            <person name="Pangilinan J."/>
            <person name="Pereira M.F."/>
            <person name="Perotto S."/>
            <person name="Peter M."/>
            <person name="Pfister S."/>
            <person name="Riley R."/>
            <person name="Sitrit Y."/>
            <person name="Stielow J.B."/>
            <person name="Szollosi G."/>
            <person name="Zifcakova L."/>
            <person name="Stursova M."/>
            <person name="Spatafora J.W."/>
            <person name="Tedersoo L."/>
            <person name="Vaario L.M."/>
            <person name="Yamada A."/>
            <person name="Yan M."/>
            <person name="Wang P."/>
            <person name="Xu J."/>
            <person name="Bruns T."/>
            <person name="Baldrian P."/>
            <person name="Vilgalys R."/>
            <person name="Dunand C."/>
            <person name="Henrissat B."/>
            <person name="Grigoriev I.V."/>
            <person name="Hibbett D."/>
            <person name="Nagy L.G."/>
            <person name="Martin F.M."/>
        </authorList>
    </citation>
    <scope>NUCLEOTIDE SEQUENCE</scope>
    <source>
        <strain evidence="12">UP504</strain>
    </source>
</reference>
<keyword evidence="13" id="KW-1185">Reference proteome</keyword>
<evidence type="ECO:0000313" key="12">
    <source>
        <dbReference type="EMBL" id="KAF9513304.1"/>
    </source>
</evidence>
<dbReference type="GO" id="GO:0005783">
    <property type="term" value="C:endoplasmic reticulum"/>
    <property type="evidence" value="ECO:0007669"/>
    <property type="project" value="TreeGrafter"/>
</dbReference>
<dbReference type="Gene3D" id="1.20.5.110">
    <property type="match status" value="1"/>
</dbReference>
<keyword evidence="3" id="KW-0813">Transport</keyword>
<evidence type="ECO:0000313" key="13">
    <source>
        <dbReference type="Proteomes" id="UP000886523"/>
    </source>
</evidence>
<keyword evidence="8 10" id="KW-0472">Membrane</keyword>
<protein>
    <recommendedName>
        <fullName evidence="11">t-SNARE coiled-coil homology domain-containing protein</fullName>
    </recommendedName>
</protein>
<evidence type="ECO:0000259" key="11">
    <source>
        <dbReference type="SMART" id="SM00397"/>
    </source>
</evidence>
<dbReference type="InterPro" id="IPR010989">
    <property type="entry name" value="SNARE"/>
</dbReference>
<keyword evidence="6 10" id="KW-1133">Transmembrane helix</keyword>
<evidence type="ECO:0000256" key="5">
    <source>
        <dbReference type="ARBA" id="ARBA00022927"/>
    </source>
</evidence>
<dbReference type="Pfam" id="PF10496">
    <property type="entry name" value="Syntaxin-18_N"/>
    <property type="match status" value="1"/>
</dbReference>
<evidence type="ECO:0000256" key="3">
    <source>
        <dbReference type="ARBA" id="ARBA00022448"/>
    </source>
</evidence>
<dbReference type="AlphaFoldDB" id="A0A9P6AWH9"/>
<evidence type="ECO:0000256" key="2">
    <source>
        <dbReference type="ARBA" id="ARBA00009063"/>
    </source>
</evidence>
<gene>
    <name evidence="12" type="ORF">BS47DRAFT_1329651</name>
</gene>
<dbReference type="GO" id="GO:0006890">
    <property type="term" value="P:retrograde vesicle-mediated transport, Golgi to endoplasmic reticulum"/>
    <property type="evidence" value="ECO:0007669"/>
    <property type="project" value="TreeGrafter"/>
</dbReference>